<gene>
    <name evidence="2" type="ORF">MEDL_60153</name>
</gene>
<feature type="region of interest" description="Disordered" evidence="1">
    <location>
        <begin position="317"/>
        <end position="337"/>
    </location>
</feature>
<evidence type="ECO:0000313" key="2">
    <source>
        <dbReference type="EMBL" id="CAG2248297.1"/>
    </source>
</evidence>
<sequence length="703" mass="77801">MPVLQCPIDGCNWKSQDLDEAFAAALTTALQIHDRTVHPPLAQPSTHKLKLDPPSIATGCDPDQWSAFTRQWKMYKTGMAITDNVLPTALFYCCDTNLRTDIMRDLQGDVASMLETDLLKAIKRLAVKEESTLVQRIKLNRMTQSPGSNIRTFLASLRGQASLCQYKATCKELGCNHIFDYSDEIIKDNLVRGIADPEIMSDLLGDSKTDRTLEETVSFIAQKEQGKVTRSAVGDSASAMSATCNTQKRPQAAGAKCWACGGPAHGQRNDRKARSRYCEAWTFTCSKCTVKGHYTKSCSKCTTCGVWGHRDASSRICTQGKGHRNPPNQGKSTKDQEQEQVGYIYEQLCTTSEQTNQVSRLEHHIFDGHWVARPSKPHPMLLVNMTPLPEDHSSFGHPIQDTSQLKTITMSMVADTGCQSSIIPLQSANSLGITEKDLLPVKLVMRGAIKEDLGVIGAVAVSVTTKDTTSSAMSTRLLCYVSDTMEKAFICREALISLGIIHTNFPNVSTVTSPNIAASMENSEDVTCSCPRRRPSPPPVPTSLPPGLKATEEHVESLKEWLLDYYGATTFNVCEHQPLPLMNCEPLQLHVDPNATPVAVHKPALVPIHWQDKVYADLERDVRIGVLEQVSQNTPTTWCSRMVVTSKADGTPRRTVDLQPQNRHSVRQTHHVPSPFHLADRVPQGMKKNSDRRLEWVPLSAYS</sequence>
<feature type="region of interest" description="Disordered" evidence="1">
    <location>
        <begin position="526"/>
        <end position="547"/>
    </location>
</feature>
<evidence type="ECO:0000256" key="1">
    <source>
        <dbReference type="SAM" id="MobiDB-lite"/>
    </source>
</evidence>
<organism evidence="2 3">
    <name type="scientific">Mytilus edulis</name>
    <name type="common">Blue mussel</name>
    <dbReference type="NCBI Taxonomy" id="6550"/>
    <lineage>
        <taxon>Eukaryota</taxon>
        <taxon>Metazoa</taxon>
        <taxon>Spiralia</taxon>
        <taxon>Lophotrochozoa</taxon>
        <taxon>Mollusca</taxon>
        <taxon>Bivalvia</taxon>
        <taxon>Autobranchia</taxon>
        <taxon>Pteriomorphia</taxon>
        <taxon>Mytilida</taxon>
        <taxon>Mytiloidea</taxon>
        <taxon>Mytilidae</taxon>
        <taxon>Mytilinae</taxon>
        <taxon>Mytilus</taxon>
    </lineage>
</organism>
<dbReference type="InterPro" id="IPR050951">
    <property type="entry name" value="Retrovirus_Pol_polyprotein"/>
</dbReference>
<comment type="caution">
    <text evidence="2">The sequence shown here is derived from an EMBL/GenBank/DDBJ whole genome shotgun (WGS) entry which is preliminary data.</text>
</comment>
<reference evidence="2" key="1">
    <citation type="submission" date="2021-03" db="EMBL/GenBank/DDBJ databases">
        <authorList>
            <person name="Bekaert M."/>
        </authorList>
    </citation>
    <scope>NUCLEOTIDE SEQUENCE</scope>
</reference>
<dbReference type="Gene3D" id="3.10.10.10">
    <property type="entry name" value="HIV Type 1 Reverse Transcriptase, subunit A, domain 1"/>
    <property type="match status" value="1"/>
</dbReference>
<protein>
    <submittedName>
        <fullName evidence="2">Uncharacterized protein</fullName>
    </submittedName>
</protein>
<keyword evidence="3" id="KW-1185">Reference proteome</keyword>
<proteinExistence type="predicted"/>
<accession>A0A8S3V0Q6</accession>
<dbReference type="AlphaFoldDB" id="A0A8S3V0Q6"/>
<evidence type="ECO:0000313" key="3">
    <source>
        <dbReference type="Proteomes" id="UP000683360"/>
    </source>
</evidence>
<name>A0A8S3V0Q6_MYTED</name>
<dbReference type="PANTHER" id="PTHR37984:SF9">
    <property type="entry name" value="INTEGRASE CATALYTIC DOMAIN-CONTAINING PROTEIN"/>
    <property type="match status" value="1"/>
</dbReference>
<dbReference type="PANTHER" id="PTHR37984">
    <property type="entry name" value="PROTEIN CBG26694"/>
    <property type="match status" value="1"/>
</dbReference>
<dbReference type="EMBL" id="CAJPWZ010002932">
    <property type="protein sequence ID" value="CAG2248297.1"/>
    <property type="molecule type" value="Genomic_DNA"/>
</dbReference>
<dbReference type="OrthoDB" id="6098867at2759"/>
<dbReference type="Proteomes" id="UP000683360">
    <property type="component" value="Unassembled WGS sequence"/>
</dbReference>